<dbReference type="PANTHER" id="PTHR43603:SF1">
    <property type="entry name" value="ZINC-REGULATED GTPASE METALLOPROTEIN ACTIVATOR 1"/>
    <property type="match status" value="1"/>
</dbReference>
<dbReference type="Proteomes" id="UP000551501">
    <property type="component" value="Unassembled WGS sequence"/>
</dbReference>
<protein>
    <submittedName>
        <fullName evidence="3">G3E family GTPase</fullName>
    </submittedName>
</protein>
<dbReference type="InterPro" id="IPR003495">
    <property type="entry name" value="CobW/HypB/UreG_nucleotide-bd"/>
</dbReference>
<dbReference type="SUPFAM" id="SSF90002">
    <property type="entry name" value="Hypothetical protein YjiA, C-terminal domain"/>
    <property type="match status" value="1"/>
</dbReference>
<evidence type="ECO:0000313" key="4">
    <source>
        <dbReference type="Proteomes" id="UP000551501"/>
    </source>
</evidence>
<dbReference type="NCBIfam" id="NF047431">
    <property type="entry name" value="hiber_recruit"/>
    <property type="match status" value="1"/>
</dbReference>
<name>A0A840ENX6_9ACTN</name>
<dbReference type="InterPro" id="IPR027417">
    <property type="entry name" value="P-loop_NTPase"/>
</dbReference>
<dbReference type="InterPro" id="IPR051927">
    <property type="entry name" value="Zn_Chap_cDPG_Synth"/>
</dbReference>
<dbReference type="EMBL" id="JACIFP010000001">
    <property type="protein sequence ID" value="MBB4134515.1"/>
    <property type="molecule type" value="Genomic_DNA"/>
</dbReference>
<accession>A0A840ENX6</accession>
<proteinExistence type="predicted"/>
<comment type="caution">
    <text evidence="3">The sequence shown here is derived from an EMBL/GenBank/DDBJ whole genome shotgun (WGS) entry which is preliminary data.</text>
</comment>
<organism evidence="3 4">
    <name type="scientific">Gordonia humi</name>
    <dbReference type="NCBI Taxonomy" id="686429"/>
    <lineage>
        <taxon>Bacteria</taxon>
        <taxon>Bacillati</taxon>
        <taxon>Actinomycetota</taxon>
        <taxon>Actinomycetes</taxon>
        <taxon>Mycobacteriales</taxon>
        <taxon>Gordoniaceae</taxon>
        <taxon>Gordonia</taxon>
    </lineage>
</organism>
<dbReference type="Pfam" id="PF02492">
    <property type="entry name" value="cobW"/>
    <property type="match status" value="1"/>
</dbReference>
<reference evidence="3 4" key="1">
    <citation type="submission" date="2020-08" db="EMBL/GenBank/DDBJ databases">
        <title>Sequencing the genomes of 1000 actinobacteria strains.</title>
        <authorList>
            <person name="Klenk H.-P."/>
        </authorList>
    </citation>
    <scope>NUCLEOTIDE SEQUENCE [LARGE SCALE GENOMIC DNA]</scope>
    <source>
        <strain evidence="3 4">DSM 45298</strain>
    </source>
</reference>
<dbReference type="Pfam" id="PF07683">
    <property type="entry name" value="CobW_C"/>
    <property type="match status" value="1"/>
</dbReference>
<evidence type="ECO:0000256" key="1">
    <source>
        <dbReference type="SAM" id="MobiDB-lite"/>
    </source>
</evidence>
<feature type="compositionally biased region" description="Basic and acidic residues" evidence="1">
    <location>
        <begin position="443"/>
        <end position="452"/>
    </location>
</feature>
<dbReference type="SMART" id="SM00833">
    <property type="entry name" value="CobW_C"/>
    <property type="match status" value="1"/>
</dbReference>
<evidence type="ECO:0000259" key="2">
    <source>
        <dbReference type="SMART" id="SM00833"/>
    </source>
</evidence>
<feature type="domain" description="CobW C-terminal" evidence="2">
    <location>
        <begin position="267"/>
        <end position="381"/>
    </location>
</feature>
<dbReference type="Gene3D" id="3.40.50.300">
    <property type="entry name" value="P-loop containing nucleotide triphosphate hydrolases"/>
    <property type="match status" value="1"/>
</dbReference>
<keyword evidence="4" id="KW-1185">Reference proteome</keyword>
<dbReference type="InterPro" id="IPR011629">
    <property type="entry name" value="CobW-like_C"/>
</dbReference>
<evidence type="ECO:0000313" key="3">
    <source>
        <dbReference type="EMBL" id="MBB4134515.1"/>
    </source>
</evidence>
<sequence>MTDTPRRTPVTLVAGLNRTISARIAYTLLEPGTTVVSHDLRDVASGRVTRVEHRMSLDGVDTLTIDDVELEHGCVSCTLRLDLLPMLRVLHRDADVERIVVLLDPAVEPEQLAVEVAGTIVEAPDVPDAPAGVDVVITSTLCGVDARSWLQDATGDVTLTEAEVTTLEDERTLAQLAVAQVRFADAIVIEGADGVESGYDLARLHAVLTRLAPAAGMRTLNSQQALTREIVEGSLGSMTPGTPHGRPTQPFDPLLIGGPDLEEDCGVQLVSFEADRPFHPERLHDRLDVLLEGVVAARGRMWFASDPDDVMWLDSAGGALSILHVGTWLACVDDHSGVDAEHRAMAALRWDPEHGDRHIALTVLCHRADPHEVRQALVEALVTDDELARGRPYLTGLPSPFGHAHRDPCEDMDVSADPAEPLAADLTEYPSAGRAEYPSAGRAESRPEGEQR</sequence>
<dbReference type="AlphaFoldDB" id="A0A840ENX6"/>
<gene>
    <name evidence="3" type="ORF">BKA16_001067</name>
</gene>
<feature type="region of interest" description="Disordered" evidence="1">
    <location>
        <begin position="397"/>
        <end position="452"/>
    </location>
</feature>
<dbReference type="PANTHER" id="PTHR43603">
    <property type="entry name" value="COBW DOMAIN-CONTAINING PROTEIN DDB_G0274527"/>
    <property type="match status" value="1"/>
</dbReference>
<dbReference type="RefSeq" id="WP_183369673.1">
    <property type="nucleotide sequence ID" value="NZ_BAABHL010000049.1"/>
</dbReference>